<comment type="caution">
    <text evidence="1">The sequence shown here is derived from an EMBL/GenBank/DDBJ whole genome shotgun (WGS) entry which is preliminary data.</text>
</comment>
<proteinExistence type="predicted"/>
<dbReference type="Proteomes" id="UP001451303">
    <property type="component" value="Unassembled WGS sequence"/>
</dbReference>
<gene>
    <name evidence="1" type="ORF">QR685DRAFT_542098</name>
</gene>
<dbReference type="EMBL" id="JAVLET010000002">
    <property type="protein sequence ID" value="KAL0473491.1"/>
    <property type="molecule type" value="Genomic_DNA"/>
</dbReference>
<accession>A0ABR3DLE9</accession>
<organism evidence="1 2">
    <name type="scientific">Neurospora intermedia</name>
    <dbReference type="NCBI Taxonomy" id="5142"/>
    <lineage>
        <taxon>Eukaryota</taxon>
        <taxon>Fungi</taxon>
        <taxon>Dikarya</taxon>
        <taxon>Ascomycota</taxon>
        <taxon>Pezizomycotina</taxon>
        <taxon>Sordariomycetes</taxon>
        <taxon>Sordariomycetidae</taxon>
        <taxon>Sordariales</taxon>
        <taxon>Sordariaceae</taxon>
        <taxon>Neurospora</taxon>
    </lineage>
</organism>
<keyword evidence="2" id="KW-1185">Reference proteome</keyword>
<evidence type="ECO:0000313" key="2">
    <source>
        <dbReference type="Proteomes" id="UP001451303"/>
    </source>
</evidence>
<name>A0ABR3DLE9_NEUIN</name>
<reference evidence="1 2" key="1">
    <citation type="submission" date="2023-09" db="EMBL/GenBank/DDBJ databases">
        <title>Multi-omics analysis of a traditional fermented food reveals byproduct-associated fungal strains for waste-to-food upcycling.</title>
        <authorList>
            <consortium name="Lawrence Berkeley National Laboratory"/>
            <person name="Rekdal V.M."/>
            <person name="Villalobos-Escobedo J.M."/>
            <person name="Rodriguez-Valeron N."/>
            <person name="Garcia M.O."/>
            <person name="Vasquez D.P."/>
            <person name="Damayanti I."/>
            <person name="Sorensen P.M."/>
            <person name="Baidoo E.E."/>
            <person name="De Carvalho A.C."/>
            <person name="Riley R."/>
            <person name="Lipzen A."/>
            <person name="He G."/>
            <person name="Yan M."/>
            <person name="Haridas S."/>
            <person name="Daum C."/>
            <person name="Yoshinaga Y."/>
            <person name="Ng V."/>
            <person name="Grigoriev I.V."/>
            <person name="Munk R."/>
            <person name="Nuraida L."/>
            <person name="Wijaya C.H."/>
            <person name="Morales P.-C."/>
            <person name="Keasling J.D."/>
        </authorList>
    </citation>
    <scope>NUCLEOTIDE SEQUENCE [LARGE SCALE GENOMIC DNA]</scope>
    <source>
        <strain evidence="1 2">FGSC 2613</strain>
    </source>
</reference>
<sequence length="260" mass="28452">MPVGLTAIMAHRKLSVVVKLCPSALFPGHKKVFVSSSLVPVPGSPLRVTAVKRCLNGKGVWWYGNNGIFGIASTILNQIQAMETTYLYLEAIETMETMETGKEQGQPLYARQSRSCTYTAHPLSVVLGCEVEEIEQGLDESTKLSLTQSAIQFVVSTTTLSPSPFRRPSLLGYFCAPETLLHHSCHASRDTKGCFPCPYSMASVVPFNAAAADDWRLLFWASSVKRSLSGRLGYYQGTGDSDNARLTLDILTLPLTRPGW</sequence>
<protein>
    <submittedName>
        <fullName evidence="1">Uncharacterized protein</fullName>
    </submittedName>
</protein>
<evidence type="ECO:0000313" key="1">
    <source>
        <dbReference type="EMBL" id="KAL0473491.1"/>
    </source>
</evidence>